<dbReference type="InterPro" id="IPR002104">
    <property type="entry name" value="Integrase_catalytic"/>
</dbReference>
<reference evidence="4" key="1">
    <citation type="journal article" date="2023" name="G3 (Bethesda)">
        <title>Whole genome assembly and annotation of the endangered Caribbean coral Acropora cervicornis.</title>
        <authorList>
            <person name="Selwyn J.D."/>
            <person name="Vollmer S.V."/>
        </authorList>
    </citation>
    <scope>NUCLEOTIDE SEQUENCE</scope>
    <source>
        <strain evidence="4">K2</strain>
    </source>
</reference>
<dbReference type="Proteomes" id="UP001249851">
    <property type="component" value="Unassembled WGS sequence"/>
</dbReference>
<dbReference type="AlphaFoldDB" id="A0AAD9UTY6"/>
<feature type="region of interest" description="Disordered" evidence="2">
    <location>
        <begin position="770"/>
        <end position="808"/>
    </location>
</feature>
<dbReference type="PROSITE" id="PS51898">
    <property type="entry name" value="TYR_RECOMBINASE"/>
    <property type="match status" value="1"/>
</dbReference>
<dbReference type="PANTHER" id="PTHR21446">
    <property type="entry name" value="DUF3504 DOMAIN-CONTAINING PROTEIN"/>
    <property type="match status" value="1"/>
</dbReference>
<feature type="compositionally biased region" description="Low complexity" evidence="2">
    <location>
        <begin position="1"/>
        <end position="18"/>
    </location>
</feature>
<comment type="caution">
    <text evidence="4">The sequence shown here is derived from an EMBL/GenBank/DDBJ whole genome shotgun (WGS) entry which is preliminary data.</text>
</comment>
<organism evidence="4 5">
    <name type="scientific">Acropora cervicornis</name>
    <name type="common">Staghorn coral</name>
    <dbReference type="NCBI Taxonomy" id="6130"/>
    <lineage>
        <taxon>Eukaryota</taxon>
        <taxon>Metazoa</taxon>
        <taxon>Cnidaria</taxon>
        <taxon>Anthozoa</taxon>
        <taxon>Hexacorallia</taxon>
        <taxon>Scleractinia</taxon>
        <taxon>Astrocoeniina</taxon>
        <taxon>Acroporidae</taxon>
        <taxon>Acropora</taxon>
    </lineage>
</organism>
<protein>
    <recommendedName>
        <fullName evidence="3">Tyr recombinase domain-containing protein</fullName>
    </recommendedName>
</protein>
<dbReference type="GO" id="GO:0006310">
    <property type="term" value="P:DNA recombination"/>
    <property type="evidence" value="ECO:0007669"/>
    <property type="project" value="UniProtKB-KW"/>
</dbReference>
<feature type="region of interest" description="Disordered" evidence="2">
    <location>
        <begin position="493"/>
        <end position="532"/>
    </location>
</feature>
<feature type="region of interest" description="Disordered" evidence="2">
    <location>
        <begin position="1"/>
        <end position="20"/>
    </location>
</feature>
<feature type="domain" description="Tyr recombinase" evidence="3">
    <location>
        <begin position="143"/>
        <end position="358"/>
    </location>
</feature>
<gene>
    <name evidence="4" type="ORF">P5673_029678</name>
</gene>
<dbReference type="SUPFAM" id="SSF56349">
    <property type="entry name" value="DNA breaking-rejoining enzymes"/>
    <property type="match status" value="1"/>
</dbReference>
<dbReference type="InterPro" id="IPR052787">
    <property type="entry name" value="MAVS"/>
</dbReference>
<feature type="compositionally biased region" description="Basic and acidic residues" evidence="2">
    <location>
        <begin position="493"/>
        <end position="513"/>
    </location>
</feature>
<dbReference type="EMBL" id="JARQWQ010000120">
    <property type="protein sequence ID" value="KAK2549856.1"/>
    <property type="molecule type" value="Genomic_DNA"/>
</dbReference>
<reference evidence="4" key="2">
    <citation type="journal article" date="2023" name="Science">
        <title>Genomic signatures of disease resistance in endangered staghorn corals.</title>
        <authorList>
            <person name="Vollmer S.V."/>
            <person name="Selwyn J.D."/>
            <person name="Despard B.A."/>
            <person name="Roesel C.L."/>
        </authorList>
    </citation>
    <scope>NUCLEOTIDE SEQUENCE</scope>
    <source>
        <strain evidence="4">K2</strain>
    </source>
</reference>
<sequence length="808" mass="91889">MAENAVNNEENVNSQSSQLEEEDLQKLEADCVPVNTKKQTSWGLKKFTQWLEKRKISCDLHTGSPTELNGILRKFFAEVKTNKKTDLTPSALTGIRAAIHRTITGEPISRSINILKDVEFTQANKMFEVVCKSYYKRGNPKPQHKNPIEAGDMEKLNSYFSIDCPDKLQEFVWFNLCYYLGRRGREGWRELTKNSLEFKHDDQNKEYVTIKHTEQTKNNQGGSKQKDQDYTDVRMYGLPGSSMDPISSLKLMLSKLHPDCEALFQTPLTKFSKAAECWYKNEPLGKNSIAQLMPKISKKAGLSQVYTAHCVRASTITRLHQAGVDAKQICAITKHKNEQSLTSYIKDSSASQKRACSDILSRPFLSKEASDVNTACSSSMAGGEVHFLFSQCPPKVLHKLETAEGRNWLFWVSSTWSSDGTKVIDLYGGDQKQDRLLFLAPSTGRNATLLGEISDTDTESNQIDSMLQKVIERAELRIMGQRQQREQQARWRAERAKQEKELQESERSDRREPPNQIHDLSQQTEQAHWGGETVQQVKELREPELSTREPIIEQQKEEKEVYDWVGSSNRMPLYFTIQRGSTVVKHTERLQSNEVLDISERDEDEMKVTLNNSEVLCVHALRERGSLPPGSWEHNIRASLGSQSSQVLCVHALRERGSLPPGSWEHNIRLYLGYQLRPVFCLQVLESITLGYNWVPNRARSSVFMLFVHKNLCLQVSFLGQFQDSKEDLSETINDASSCQPHPITASYKTASVESAAQLVLPCCTASSGKSTFGAADSSQAKAQVKRKRKDNRTRKYKREKRKQDDNN</sequence>
<dbReference type="InterPro" id="IPR013762">
    <property type="entry name" value="Integrase-like_cat_sf"/>
</dbReference>
<dbReference type="GO" id="GO:0003677">
    <property type="term" value="F:DNA binding"/>
    <property type="evidence" value="ECO:0007669"/>
    <property type="project" value="InterPro"/>
</dbReference>
<accession>A0AAD9UTY6</accession>
<evidence type="ECO:0000256" key="2">
    <source>
        <dbReference type="SAM" id="MobiDB-lite"/>
    </source>
</evidence>
<dbReference type="PANTHER" id="PTHR21446:SF6">
    <property type="entry name" value="MITOCHONDRIAL ANTIVIRAL-SIGNALING PROTEIN"/>
    <property type="match status" value="1"/>
</dbReference>
<evidence type="ECO:0000259" key="3">
    <source>
        <dbReference type="PROSITE" id="PS51898"/>
    </source>
</evidence>
<dbReference type="GO" id="GO:0015074">
    <property type="term" value="P:DNA integration"/>
    <property type="evidence" value="ECO:0007669"/>
    <property type="project" value="InterPro"/>
</dbReference>
<feature type="compositionally biased region" description="Polar residues" evidence="2">
    <location>
        <begin position="770"/>
        <end position="782"/>
    </location>
</feature>
<keyword evidence="5" id="KW-1185">Reference proteome</keyword>
<evidence type="ECO:0000313" key="5">
    <source>
        <dbReference type="Proteomes" id="UP001249851"/>
    </source>
</evidence>
<proteinExistence type="predicted"/>
<dbReference type="InterPro" id="IPR011010">
    <property type="entry name" value="DNA_brk_join_enz"/>
</dbReference>
<evidence type="ECO:0000313" key="4">
    <source>
        <dbReference type="EMBL" id="KAK2549856.1"/>
    </source>
</evidence>
<dbReference type="CDD" id="cd00397">
    <property type="entry name" value="DNA_BRE_C"/>
    <property type="match status" value="1"/>
</dbReference>
<evidence type="ECO:0000256" key="1">
    <source>
        <dbReference type="ARBA" id="ARBA00023172"/>
    </source>
</evidence>
<name>A0AAD9UTY6_ACRCE</name>
<dbReference type="Pfam" id="PF00589">
    <property type="entry name" value="Phage_integrase"/>
    <property type="match status" value="1"/>
</dbReference>
<dbReference type="Gene3D" id="1.10.443.10">
    <property type="entry name" value="Intergrase catalytic core"/>
    <property type="match status" value="1"/>
</dbReference>
<keyword evidence="1" id="KW-0233">DNA recombination</keyword>
<feature type="compositionally biased region" description="Basic residues" evidence="2">
    <location>
        <begin position="784"/>
        <end position="801"/>
    </location>
</feature>